<dbReference type="CDD" id="cd03405">
    <property type="entry name" value="SPFH_HflC"/>
    <property type="match status" value="1"/>
</dbReference>
<dbReference type="InterPro" id="IPR036013">
    <property type="entry name" value="Band_7/SPFH_dom_sf"/>
</dbReference>
<name>A0ABU9YN72_9PROT</name>
<dbReference type="NCBIfam" id="TIGR01932">
    <property type="entry name" value="hflC"/>
    <property type="match status" value="1"/>
</dbReference>
<gene>
    <name evidence="8" type="primary">hflC</name>
    <name evidence="8" type="ORF">WG926_18240</name>
</gene>
<dbReference type="InterPro" id="IPR010200">
    <property type="entry name" value="HflC"/>
</dbReference>
<evidence type="ECO:0000313" key="9">
    <source>
        <dbReference type="Proteomes" id="UP001413721"/>
    </source>
</evidence>
<dbReference type="PANTHER" id="PTHR42911:SF1">
    <property type="entry name" value="MODULATOR OF FTSH PROTEASE HFLC"/>
    <property type="match status" value="1"/>
</dbReference>
<keyword evidence="4" id="KW-1133">Transmembrane helix</keyword>
<dbReference type="Proteomes" id="UP001413721">
    <property type="component" value="Unassembled WGS sequence"/>
</dbReference>
<keyword evidence="8" id="KW-0378">Hydrolase</keyword>
<keyword evidence="9" id="KW-1185">Reference proteome</keyword>
<comment type="caution">
    <text evidence="8">The sequence shown here is derived from an EMBL/GenBank/DDBJ whole genome shotgun (WGS) entry which is preliminary data.</text>
</comment>
<reference evidence="8 9" key="1">
    <citation type="submission" date="2024-03" db="EMBL/GenBank/DDBJ databases">
        <title>High-quality draft genome sequencing of Tistrella sp. BH-R2-4.</title>
        <authorList>
            <person name="Dong C."/>
        </authorList>
    </citation>
    <scope>NUCLEOTIDE SEQUENCE [LARGE SCALE GENOMIC DNA]</scope>
    <source>
        <strain evidence="8 9">BH-R2-4</strain>
    </source>
</reference>
<dbReference type="InterPro" id="IPR001107">
    <property type="entry name" value="Band_7"/>
</dbReference>
<evidence type="ECO:0000256" key="3">
    <source>
        <dbReference type="ARBA" id="ARBA00022692"/>
    </source>
</evidence>
<proteinExistence type="inferred from homology"/>
<keyword evidence="3" id="KW-0812">Transmembrane</keyword>
<organism evidence="8 9">
    <name type="scientific">Tistrella arctica</name>
    <dbReference type="NCBI Taxonomy" id="3133430"/>
    <lineage>
        <taxon>Bacteria</taxon>
        <taxon>Pseudomonadati</taxon>
        <taxon>Pseudomonadota</taxon>
        <taxon>Alphaproteobacteria</taxon>
        <taxon>Geminicoccales</taxon>
        <taxon>Geminicoccaceae</taxon>
        <taxon>Tistrella</taxon>
    </lineage>
</organism>
<dbReference type="Gene3D" id="3.30.479.30">
    <property type="entry name" value="Band 7 domain"/>
    <property type="match status" value="1"/>
</dbReference>
<dbReference type="SMART" id="SM00244">
    <property type="entry name" value="PHB"/>
    <property type="match status" value="1"/>
</dbReference>
<comment type="function">
    <text evidence="6">HflC and HflK could regulate a protease.</text>
</comment>
<evidence type="ECO:0000256" key="4">
    <source>
        <dbReference type="ARBA" id="ARBA00022989"/>
    </source>
</evidence>
<dbReference type="EMBL" id="JBBKTW010000006">
    <property type="protein sequence ID" value="MEN2990258.1"/>
    <property type="molecule type" value="Genomic_DNA"/>
</dbReference>
<comment type="similarity">
    <text evidence="2 6">Belongs to the band 7/mec-2 family. HflC subfamily.</text>
</comment>
<dbReference type="GO" id="GO:0008233">
    <property type="term" value="F:peptidase activity"/>
    <property type="evidence" value="ECO:0007669"/>
    <property type="project" value="UniProtKB-KW"/>
</dbReference>
<dbReference type="PIRSF" id="PIRSF005651">
    <property type="entry name" value="HflC"/>
    <property type="match status" value="1"/>
</dbReference>
<evidence type="ECO:0000256" key="2">
    <source>
        <dbReference type="ARBA" id="ARBA00007862"/>
    </source>
</evidence>
<keyword evidence="8" id="KW-0645">Protease</keyword>
<evidence type="ECO:0000256" key="6">
    <source>
        <dbReference type="PIRNR" id="PIRNR005651"/>
    </source>
</evidence>
<dbReference type="PANTHER" id="PTHR42911">
    <property type="entry name" value="MODULATOR OF FTSH PROTEASE HFLC"/>
    <property type="match status" value="1"/>
</dbReference>
<evidence type="ECO:0000256" key="5">
    <source>
        <dbReference type="ARBA" id="ARBA00023136"/>
    </source>
</evidence>
<comment type="subcellular location">
    <subcellularLocation>
        <location evidence="1">Membrane</location>
        <topology evidence="1">Single-pass membrane protein</topology>
    </subcellularLocation>
</comment>
<evidence type="ECO:0000313" key="8">
    <source>
        <dbReference type="EMBL" id="MEN2990258.1"/>
    </source>
</evidence>
<evidence type="ECO:0000256" key="1">
    <source>
        <dbReference type="ARBA" id="ARBA00004167"/>
    </source>
</evidence>
<protein>
    <recommendedName>
        <fullName evidence="6">Protein HflC</fullName>
    </recommendedName>
</protein>
<dbReference type="SUPFAM" id="SSF117892">
    <property type="entry name" value="Band 7/SPFH domain"/>
    <property type="match status" value="1"/>
</dbReference>
<feature type="domain" description="Band 7" evidence="7">
    <location>
        <begin position="22"/>
        <end position="184"/>
    </location>
</feature>
<dbReference type="RefSeq" id="WP_345935381.1">
    <property type="nucleotide sequence ID" value="NZ_JBBKTV010000011.1"/>
</dbReference>
<keyword evidence="5" id="KW-0472">Membrane</keyword>
<evidence type="ECO:0000259" key="7">
    <source>
        <dbReference type="SMART" id="SM00244"/>
    </source>
</evidence>
<dbReference type="Pfam" id="PF01145">
    <property type="entry name" value="Band_7"/>
    <property type="match status" value="1"/>
</dbReference>
<accession>A0ABU9YN72</accession>
<sequence>MRKGLLTIAGIAAVAVAIVGISATYVVHQTEQALVLQLGEPRKVVKEPGLHFKLPFIQNVVFYDNRVLDFDADVQELIASDQKRLVVDSFARFRIVDPLRFYQAVGSEAVVRARLDSIVNASLRNVLGSVPLATVLTSQRAELMAQTAQIVNGEAKSFGIEVLDVRMRRVDLPEANSQAIFSRMRTEREREATELRAQGAELAQRIRSRADRERTVLLAEARREAQIARGEGDATASKIFADSFGQDAAFFDFYRSLQAYRVALGNSDTTMLLSPNGEFFRYFGSDGTLNLPGGNGAAPAAPAPAPAG</sequence>
<dbReference type="GO" id="GO:0006508">
    <property type="term" value="P:proteolysis"/>
    <property type="evidence" value="ECO:0007669"/>
    <property type="project" value="UniProtKB-KW"/>
</dbReference>